<dbReference type="AlphaFoldDB" id="G7KBG5"/>
<dbReference type="EMBL" id="CM001221">
    <property type="protein sequence ID" value="AES98200.2"/>
    <property type="molecule type" value="Genomic_DNA"/>
</dbReference>
<keyword evidence="1 2" id="KW-0812">Transmembrane</keyword>
<reference evidence="4" key="3">
    <citation type="submission" date="2015-04" db="UniProtKB">
        <authorList>
            <consortium name="EnsemblPlants"/>
        </authorList>
    </citation>
    <scope>IDENTIFICATION</scope>
    <source>
        <strain evidence="4">cv. Jemalong A17</strain>
    </source>
</reference>
<dbReference type="Gramene" id="rna31588">
    <property type="protein sequence ID" value="RHN56221.1"/>
    <property type="gene ID" value="gene31588"/>
</dbReference>
<evidence type="ECO:0000313" key="6">
    <source>
        <dbReference type="Proteomes" id="UP000265566"/>
    </source>
</evidence>
<dbReference type="EnsemblPlants" id="AES98200">
    <property type="protein sequence ID" value="AES98200"/>
    <property type="gene ID" value="MTR_5g065600"/>
</dbReference>
<evidence type="ECO:0000313" key="2">
    <source>
        <dbReference type="EMBL" id="AES98200.2"/>
    </source>
</evidence>
<dbReference type="EMBL" id="PSQE01000005">
    <property type="protein sequence ID" value="RHN56221.1"/>
    <property type="molecule type" value="Genomic_DNA"/>
</dbReference>
<keyword evidence="5" id="KW-1185">Reference proteome</keyword>
<dbReference type="HOGENOM" id="CLU_1613287_0_0_1"/>
<accession>G7KBG5</accession>
<reference evidence="6" key="4">
    <citation type="journal article" date="2018" name="Nat. Plants">
        <title>Whole-genome landscape of Medicago truncatula symbiotic genes.</title>
        <authorList>
            <person name="Pecrix Y."/>
            <person name="Staton S.E."/>
            <person name="Sallet E."/>
            <person name="Lelandais-Briere C."/>
            <person name="Moreau S."/>
            <person name="Carrere S."/>
            <person name="Blein T."/>
            <person name="Jardinaud M.F."/>
            <person name="Latrasse D."/>
            <person name="Zouine M."/>
            <person name="Zahm M."/>
            <person name="Kreplak J."/>
            <person name="Mayjonade B."/>
            <person name="Satge C."/>
            <person name="Perez M."/>
            <person name="Cauet S."/>
            <person name="Marande W."/>
            <person name="Chantry-Darmon C."/>
            <person name="Lopez-Roques C."/>
            <person name="Bouchez O."/>
            <person name="Berard A."/>
            <person name="Debelle F."/>
            <person name="Munos S."/>
            <person name="Bendahmane A."/>
            <person name="Berges H."/>
            <person name="Niebel A."/>
            <person name="Buitink J."/>
            <person name="Frugier F."/>
            <person name="Benhamed M."/>
            <person name="Crespi M."/>
            <person name="Gouzy J."/>
            <person name="Gamas P."/>
        </authorList>
    </citation>
    <scope>NUCLEOTIDE SEQUENCE [LARGE SCALE GENOMIC DNA]</scope>
    <source>
        <strain evidence="6">cv. Jemalong A17</strain>
    </source>
</reference>
<evidence type="ECO:0000313" key="4">
    <source>
        <dbReference type="EnsemblPlants" id="AES98200"/>
    </source>
</evidence>
<reference evidence="3" key="5">
    <citation type="journal article" date="2018" name="Nat. Plants">
        <title>Whole-genome landscape of Medicago truncatula symbiotic genes.</title>
        <authorList>
            <person name="Pecrix Y."/>
            <person name="Gamas P."/>
            <person name="Carrere S."/>
        </authorList>
    </citation>
    <scope>NUCLEOTIDE SEQUENCE</scope>
    <source>
        <tissue evidence="3">Leaves</tissue>
    </source>
</reference>
<feature type="transmembrane region" description="Helical" evidence="1">
    <location>
        <begin position="123"/>
        <end position="152"/>
    </location>
</feature>
<evidence type="ECO:0000313" key="3">
    <source>
        <dbReference type="EMBL" id="RHN56221.1"/>
    </source>
</evidence>
<name>G7KBG5_MEDTR</name>
<feature type="transmembrane region" description="Helical" evidence="1">
    <location>
        <begin position="56"/>
        <end position="79"/>
    </location>
</feature>
<organism evidence="2 5">
    <name type="scientific">Medicago truncatula</name>
    <name type="common">Barrel medic</name>
    <name type="synonym">Medicago tribuloides</name>
    <dbReference type="NCBI Taxonomy" id="3880"/>
    <lineage>
        <taxon>Eukaryota</taxon>
        <taxon>Viridiplantae</taxon>
        <taxon>Streptophyta</taxon>
        <taxon>Embryophyta</taxon>
        <taxon>Tracheophyta</taxon>
        <taxon>Spermatophyta</taxon>
        <taxon>Magnoliopsida</taxon>
        <taxon>eudicotyledons</taxon>
        <taxon>Gunneridae</taxon>
        <taxon>Pentapetalae</taxon>
        <taxon>rosids</taxon>
        <taxon>fabids</taxon>
        <taxon>Fabales</taxon>
        <taxon>Fabaceae</taxon>
        <taxon>Papilionoideae</taxon>
        <taxon>50 kb inversion clade</taxon>
        <taxon>NPAAA clade</taxon>
        <taxon>Hologalegina</taxon>
        <taxon>IRL clade</taxon>
        <taxon>Trifolieae</taxon>
        <taxon>Medicago</taxon>
    </lineage>
</organism>
<dbReference type="PaxDb" id="3880-AES98200"/>
<proteinExistence type="predicted"/>
<evidence type="ECO:0000256" key="1">
    <source>
        <dbReference type="SAM" id="Phobius"/>
    </source>
</evidence>
<accession>A0A0C3XMG4</accession>
<sequence>MAQELENKLEEEQVRSIGELQKLSIFLTLVTAIFLTGMITITSSSATSAVDARDSLYSMMFSFGIFLHLTFVSFSLRFSLFRFCKTIISCLIAYGLLSGSFLLFHSLHTLLSIIIVGGGTNSYLSLLTFTMILVLCFVIIAAYVFCLVFSIFPLKNGGYSLPTNQ</sequence>
<protein>
    <submittedName>
        <fullName evidence="2">Transmembrane protein, putative</fullName>
    </submittedName>
</protein>
<feature type="transmembrane region" description="Helical" evidence="1">
    <location>
        <begin position="91"/>
        <end position="117"/>
    </location>
</feature>
<feature type="transmembrane region" description="Helical" evidence="1">
    <location>
        <begin position="23"/>
        <end position="44"/>
    </location>
</feature>
<keyword evidence="1" id="KW-0472">Membrane</keyword>
<evidence type="ECO:0000313" key="5">
    <source>
        <dbReference type="Proteomes" id="UP000002051"/>
    </source>
</evidence>
<dbReference type="Proteomes" id="UP000265566">
    <property type="component" value="Chromosome 5"/>
</dbReference>
<reference evidence="2 5" key="1">
    <citation type="journal article" date="2011" name="Nature">
        <title>The Medicago genome provides insight into the evolution of rhizobial symbioses.</title>
        <authorList>
            <person name="Young N.D."/>
            <person name="Debelle F."/>
            <person name="Oldroyd G.E."/>
            <person name="Geurts R."/>
            <person name="Cannon S.B."/>
            <person name="Udvardi M.K."/>
            <person name="Benedito V.A."/>
            <person name="Mayer K.F."/>
            <person name="Gouzy J."/>
            <person name="Schoof H."/>
            <person name="Van de Peer Y."/>
            <person name="Proost S."/>
            <person name="Cook D.R."/>
            <person name="Meyers B.C."/>
            <person name="Spannagl M."/>
            <person name="Cheung F."/>
            <person name="De Mita S."/>
            <person name="Krishnakumar V."/>
            <person name="Gundlach H."/>
            <person name="Zhou S."/>
            <person name="Mudge J."/>
            <person name="Bharti A.K."/>
            <person name="Murray J.D."/>
            <person name="Naoumkina M.A."/>
            <person name="Rosen B."/>
            <person name="Silverstein K.A."/>
            <person name="Tang H."/>
            <person name="Rombauts S."/>
            <person name="Zhao P.X."/>
            <person name="Zhou P."/>
            <person name="Barbe V."/>
            <person name="Bardou P."/>
            <person name="Bechner M."/>
            <person name="Bellec A."/>
            <person name="Berger A."/>
            <person name="Berges H."/>
            <person name="Bidwell S."/>
            <person name="Bisseling T."/>
            <person name="Choisne N."/>
            <person name="Couloux A."/>
            <person name="Denny R."/>
            <person name="Deshpande S."/>
            <person name="Dai X."/>
            <person name="Doyle J.J."/>
            <person name="Dudez A.M."/>
            <person name="Farmer A.D."/>
            <person name="Fouteau S."/>
            <person name="Franken C."/>
            <person name="Gibelin C."/>
            <person name="Gish J."/>
            <person name="Goldstein S."/>
            <person name="Gonzalez A.J."/>
            <person name="Green P.J."/>
            <person name="Hallab A."/>
            <person name="Hartog M."/>
            <person name="Hua A."/>
            <person name="Humphray S.J."/>
            <person name="Jeong D.H."/>
            <person name="Jing Y."/>
            <person name="Jocker A."/>
            <person name="Kenton S.M."/>
            <person name="Kim D.J."/>
            <person name="Klee K."/>
            <person name="Lai H."/>
            <person name="Lang C."/>
            <person name="Lin S."/>
            <person name="Macmil S.L."/>
            <person name="Magdelenat G."/>
            <person name="Matthews L."/>
            <person name="McCorrison J."/>
            <person name="Monaghan E.L."/>
            <person name="Mun J.H."/>
            <person name="Najar F.Z."/>
            <person name="Nicholson C."/>
            <person name="Noirot C."/>
            <person name="O'Bleness M."/>
            <person name="Paule C.R."/>
            <person name="Poulain J."/>
            <person name="Prion F."/>
            <person name="Qin B."/>
            <person name="Qu C."/>
            <person name="Retzel E.F."/>
            <person name="Riddle C."/>
            <person name="Sallet E."/>
            <person name="Samain S."/>
            <person name="Samson N."/>
            <person name="Sanders I."/>
            <person name="Saurat O."/>
            <person name="Scarpelli C."/>
            <person name="Schiex T."/>
            <person name="Segurens B."/>
            <person name="Severin A.J."/>
            <person name="Sherrier D.J."/>
            <person name="Shi R."/>
            <person name="Sims S."/>
            <person name="Singer S.R."/>
            <person name="Sinharoy S."/>
            <person name="Sterck L."/>
            <person name="Viollet A."/>
            <person name="Wang B.B."/>
            <person name="Wang K."/>
            <person name="Wang M."/>
            <person name="Wang X."/>
            <person name="Warfsmann J."/>
            <person name="Weissenbach J."/>
            <person name="White D.D."/>
            <person name="White J.D."/>
            <person name="Wiley G.B."/>
            <person name="Wincker P."/>
            <person name="Xing Y."/>
            <person name="Yang L."/>
            <person name="Yao Z."/>
            <person name="Ying F."/>
            <person name="Zhai J."/>
            <person name="Zhou L."/>
            <person name="Zuber A."/>
            <person name="Denarie J."/>
            <person name="Dixon R.A."/>
            <person name="May G.D."/>
            <person name="Schwartz D.C."/>
            <person name="Rogers J."/>
            <person name="Quetier F."/>
            <person name="Town C.D."/>
            <person name="Roe B.A."/>
        </authorList>
    </citation>
    <scope>NUCLEOTIDE SEQUENCE [LARGE SCALE GENOMIC DNA]</scope>
    <source>
        <strain evidence="2">A17</strain>
        <strain evidence="4 5">cv. Jemalong A17</strain>
    </source>
</reference>
<reference evidence="2 5" key="2">
    <citation type="journal article" date="2014" name="BMC Genomics">
        <title>An improved genome release (version Mt4.0) for the model legume Medicago truncatula.</title>
        <authorList>
            <person name="Tang H."/>
            <person name="Krishnakumar V."/>
            <person name="Bidwell S."/>
            <person name="Rosen B."/>
            <person name="Chan A."/>
            <person name="Zhou S."/>
            <person name="Gentzbittel L."/>
            <person name="Childs K.L."/>
            <person name="Yandell M."/>
            <person name="Gundlach H."/>
            <person name="Mayer K.F."/>
            <person name="Schwartz D.C."/>
            <person name="Town C.D."/>
        </authorList>
    </citation>
    <scope>GENOME REANNOTATION</scope>
    <source>
        <strain evidence="4 5">cv. Jemalong A17</strain>
    </source>
</reference>
<keyword evidence="1" id="KW-1133">Transmembrane helix</keyword>
<dbReference type="Proteomes" id="UP000002051">
    <property type="component" value="Chromosome 5"/>
</dbReference>
<gene>
    <name evidence="2" type="ordered locus">MTR_5g065600</name>
    <name evidence="3" type="ORF">MtrunA17_Chr5g0427121</name>
</gene>